<name>A0AAJ1AGT9_9BACT</name>
<reference evidence="3 4" key="1">
    <citation type="journal article" date="2021" name="bioRxiv">
        <title>Unraveling nitrogen, sulfur and carbon metabolic pathways and microbial community transcriptional responses to substrate deprivation and toxicity stresses in a bioreactor mimicking anoxic brackish coastal sediment conditions.</title>
        <authorList>
            <person name="Martins P.D."/>
            <person name="Echeveste M.J."/>
            <person name="Arshad A."/>
            <person name="Kurth J."/>
            <person name="Ouboter H."/>
            <person name="Jetten M.S.M."/>
            <person name="Welte C.U."/>
        </authorList>
    </citation>
    <scope>NUCLEOTIDE SEQUENCE [LARGE SCALE GENOMIC DNA]</scope>
    <source>
        <strain evidence="3">MAG_38</strain>
    </source>
</reference>
<dbReference type="GO" id="GO:0000270">
    <property type="term" value="P:peptidoglycan metabolic process"/>
    <property type="evidence" value="ECO:0007669"/>
    <property type="project" value="InterPro"/>
</dbReference>
<gene>
    <name evidence="3" type="ORF">K8G79_04795</name>
</gene>
<dbReference type="InterPro" id="IPR023346">
    <property type="entry name" value="Lysozyme-like_dom_sf"/>
</dbReference>
<dbReference type="GO" id="GO:0016020">
    <property type="term" value="C:membrane"/>
    <property type="evidence" value="ECO:0007669"/>
    <property type="project" value="InterPro"/>
</dbReference>
<dbReference type="PROSITE" id="PS00922">
    <property type="entry name" value="TRANSGLYCOSYLASE"/>
    <property type="match status" value="1"/>
</dbReference>
<comment type="caution">
    <text evidence="3">The sequence shown here is derived from an EMBL/GenBank/DDBJ whole genome shotgun (WGS) entry which is preliminary data.</text>
</comment>
<dbReference type="Pfam" id="PF01464">
    <property type="entry name" value="SLT"/>
    <property type="match status" value="1"/>
</dbReference>
<evidence type="ECO:0000259" key="2">
    <source>
        <dbReference type="Pfam" id="PF01464"/>
    </source>
</evidence>
<dbReference type="InterPro" id="IPR008258">
    <property type="entry name" value="Transglycosylase_SLT_dom_1"/>
</dbReference>
<feature type="domain" description="Transglycosylase SLT" evidence="2">
    <location>
        <begin position="22"/>
        <end position="76"/>
    </location>
</feature>
<sequence>MSRAFERSGRYLPMMREIFREQGLPQDLVNLAYVESAFNARAYSRAKASGIWQFIKGTGNRYGMRVNYWLDERRDP</sequence>
<evidence type="ECO:0000313" key="4">
    <source>
        <dbReference type="Proteomes" id="UP001197609"/>
    </source>
</evidence>
<evidence type="ECO:0000256" key="1">
    <source>
        <dbReference type="ARBA" id="ARBA00007734"/>
    </source>
</evidence>
<dbReference type="InterPro" id="IPR000189">
    <property type="entry name" value="Transglyc_AS"/>
</dbReference>
<dbReference type="GO" id="GO:0008933">
    <property type="term" value="F:peptidoglycan lytic transglycosylase activity"/>
    <property type="evidence" value="ECO:0007669"/>
    <property type="project" value="InterPro"/>
</dbReference>
<evidence type="ECO:0000313" key="3">
    <source>
        <dbReference type="EMBL" id="MBZ0159444.1"/>
    </source>
</evidence>
<comment type="similarity">
    <text evidence="1">Belongs to the transglycosylase Slt family.</text>
</comment>
<dbReference type="Proteomes" id="UP001197609">
    <property type="component" value="Unassembled WGS sequence"/>
</dbReference>
<feature type="non-terminal residue" evidence="3">
    <location>
        <position position="76"/>
    </location>
</feature>
<accession>A0AAJ1AGT9</accession>
<dbReference type="Gene3D" id="1.10.530.10">
    <property type="match status" value="1"/>
</dbReference>
<organism evidence="3 4">
    <name type="scientific">Candidatus Methylomirabilis tolerans</name>
    <dbReference type="NCBI Taxonomy" id="3123416"/>
    <lineage>
        <taxon>Bacteria</taxon>
        <taxon>Candidatus Methylomirabilota</taxon>
        <taxon>Candidatus Methylomirabilia</taxon>
        <taxon>Candidatus Methylomirabilales</taxon>
        <taxon>Candidatus Methylomirabilaceae</taxon>
        <taxon>Candidatus Methylomirabilis</taxon>
    </lineage>
</organism>
<proteinExistence type="inferred from homology"/>
<dbReference type="AlphaFoldDB" id="A0AAJ1AGT9"/>
<dbReference type="SUPFAM" id="SSF53955">
    <property type="entry name" value="Lysozyme-like"/>
    <property type="match status" value="1"/>
</dbReference>
<protein>
    <submittedName>
        <fullName evidence="3">Transglycosylase SLT domain-containing protein</fullName>
    </submittedName>
</protein>
<dbReference type="EMBL" id="JAIOIU010000050">
    <property type="protein sequence ID" value="MBZ0159444.1"/>
    <property type="molecule type" value="Genomic_DNA"/>
</dbReference>